<dbReference type="InterPro" id="IPR036291">
    <property type="entry name" value="NAD(P)-bd_dom_sf"/>
</dbReference>
<gene>
    <name evidence="2" type="ORF">FPB0191_00605</name>
</gene>
<dbReference type="AlphaFoldDB" id="A0A0A7S5B6"/>
<dbReference type="GO" id="GO:0004316">
    <property type="term" value="F:3-oxoacyl-[acyl-carrier-protein] reductase (NADPH) activity"/>
    <property type="evidence" value="ECO:0007669"/>
    <property type="project" value="UniProtKB-EC"/>
</dbReference>
<dbReference type="InterPro" id="IPR002347">
    <property type="entry name" value="SDR_fam"/>
</dbReference>
<dbReference type="InterPro" id="IPR050259">
    <property type="entry name" value="SDR"/>
</dbReference>
<dbReference type="HOGENOM" id="CLU_010194_1_2_6"/>
<dbReference type="OrthoDB" id="8653364at2"/>
<dbReference type="RefSeq" id="WP_039103924.1">
    <property type="nucleotide sequence ID" value="NZ_CP009056.1"/>
</dbReference>
<evidence type="ECO:0000256" key="1">
    <source>
        <dbReference type="ARBA" id="ARBA00006484"/>
    </source>
</evidence>
<evidence type="ECO:0000313" key="2">
    <source>
        <dbReference type="EMBL" id="AJA44436.1"/>
    </source>
</evidence>
<evidence type="ECO:0000313" key="3">
    <source>
        <dbReference type="Proteomes" id="UP000030901"/>
    </source>
</evidence>
<dbReference type="PRINTS" id="PR00081">
    <property type="entry name" value="GDHRDH"/>
</dbReference>
<dbReference type="Pfam" id="PF13561">
    <property type="entry name" value="adh_short_C2"/>
    <property type="match status" value="1"/>
</dbReference>
<protein>
    <submittedName>
        <fullName evidence="2">Dehydrogenase with different specificity</fullName>
        <ecNumber evidence="2">1.1.1.100</ecNumber>
    </submittedName>
</protein>
<reference evidence="2 3" key="1">
    <citation type="journal article" date="2014" name="Appl. Environ. Microbiol.">
        <title>Gut symbionts from distinct hosts exhibit genotoxic activity via divergent colibactin biosynthetic pathways.</title>
        <authorList>
            <person name="Engel P."/>
            <person name="Vizcaino M.I."/>
            <person name="Crawford J.M."/>
        </authorList>
    </citation>
    <scope>NUCLEOTIDE SEQUENCE [LARGE SCALE GENOMIC DNA]</scope>
    <source>
        <strain evidence="2 3">PEB0191</strain>
    </source>
</reference>
<organism evidence="2 3">
    <name type="scientific">Frischella perrara</name>
    <dbReference type="NCBI Taxonomy" id="1267021"/>
    <lineage>
        <taxon>Bacteria</taxon>
        <taxon>Pseudomonadati</taxon>
        <taxon>Pseudomonadota</taxon>
        <taxon>Gammaproteobacteria</taxon>
        <taxon>Orbales</taxon>
        <taxon>Orbaceae</taxon>
        <taxon>Frischella</taxon>
    </lineage>
</organism>
<dbReference type="EC" id="1.1.1.100" evidence="2"/>
<dbReference type="KEGG" id="fpp:FPB0191_00605"/>
<comment type="similarity">
    <text evidence="1">Belongs to the short-chain dehydrogenases/reductases (SDR) family.</text>
</comment>
<dbReference type="EMBL" id="CP009056">
    <property type="protein sequence ID" value="AJA44436.1"/>
    <property type="molecule type" value="Genomic_DNA"/>
</dbReference>
<dbReference type="Gene3D" id="3.40.50.720">
    <property type="entry name" value="NAD(P)-binding Rossmann-like Domain"/>
    <property type="match status" value="1"/>
</dbReference>
<dbReference type="PANTHER" id="PTHR42879">
    <property type="entry name" value="3-OXOACYL-(ACYL-CARRIER-PROTEIN) REDUCTASE"/>
    <property type="match status" value="1"/>
</dbReference>
<keyword evidence="3" id="KW-1185">Reference proteome</keyword>
<proteinExistence type="inferred from homology"/>
<dbReference type="STRING" id="1267021.FPB0191_00605"/>
<dbReference type="SUPFAM" id="SSF51735">
    <property type="entry name" value="NAD(P)-binding Rossmann-fold domains"/>
    <property type="match status" value="1"/>
</dbReference>
<dbReference type="Proteomes" id="UP000030901">
    <property type="component" value="Chromosome"/>
</dbReference>
<keyword evidence="2" id="KW-0560">Oxidoreductase</keyword>
<name>A0A0A7S5B6_FRIPE</name>
<accession>A0A0A7S5B6</accession>
<sequence>MKTIMITGGSGSIGKGIAKVLLQNNYNVILVGRNQQKLFTTQQELEQATNNRNIMTYTMDISDEDQIESKLQSIWQNTSIDGLVNAAGLGEPIDYFSSTKQDWDTSFQSKLWGTINMTKNIAKLMKEHQIKGRIVIINGTFCYDPNPDFIINSTVNAALLGFTKAASKYLGNHGICLNVVNPWITESESWQNTATNFAKSLNTTPELLNDNFKKMNPLKRFTDVDEIGQTIAFLLSENANYINGASINLDGGASIGY</sequence>